<accession>A0A250JCI5</accession>
<protein>
    <submittedName>
        <fullName evidence="1">Uncharacterized protein</fullName>
    </submittedName>
</protein>
<name>A0A250JCI5_9BACT</name>
<dbReference type="EMBL" id="CP022098">
    <property type="protein sequence ID" value="ATB41313.1"/>
    <property type="molecule type" value="Genomic_DNA"/>
</dbReference>
<dbReference type="KEGG" id="cfus:CYFUS_006778"/>
<dbReference type="AlphaFoldDB" id="A0A250JCI5"/>
<dbReference type="RefSeq" id="WP_095992404.1">
    <property type="nucleotide sequence ID" value="NZ_CP022098.1"/>
</dbReference>
<organism evidence="1 2">
    <name type="scientific">Cystobacter fuscus</name>
    <dbReference type="NCBI Taxonomy" id="43"/>
    <lineage>
        <taxon>Bacteria</taxon>
        <taxon>Pseudomonadati</taxon>
        <taxon>Myxococcota</taxon>
        <taxon>Myxococcia</taxon>
        <taxon>Myxococcales</taxon>
        <taxon>Cystobacterineae</taxon>
        <taxon>Archangiaceae</taxon>
        <taxon>Cystobacter</taxon>
    </lineage>
</organism>
<proteinExistence type="predicted"/>
<gene>
    <name evidence="1" type="ORF">CYFUS_006778</name>
</gene>
<reference evidence="1 2" key="1">
    <citation type="submission" date="2017-06" db="EMBL/GenBank/DDBJ databases">
        <title>Sequencing and comparative analysis of myxobacterial genomes.</title>
        <authorList>
            <person name="Rupp O."/>
            <person name="Goesmann A."/>
            <person name="Sogaard-Andersen L."/>
        </authorList>
    </citation>
    <scope>NUCLEOTIDE SEQUENCE [LARGE SCALE GENOMIC DNA]</scope>
    <source>
        <strain evidence="1 2">DSM 52655</strain>
    </source>
</reference>
<evidence type="ECO:0000313" key="1">
    <source>
        <dbReference type="EMBL" id="ATB41313.1"/>
    </source>
</evidence>
<sequence length="495" mass="56685">MSTAPVVHPPRASRVPRDFYEDFVRFSQGSQAGYLAERERWLRALPVEAREELLFEFEMLLRGLERYVHQEDNGVTDAQEQPLVTRDFREELKDIRATLSQAIRLARHLLDPDSDQKLQFRRYVETQLADDRGLRSRIEGERKQETPQESLFVLRQSFESLRNLIDHLLQLPVCGLSLFTDVGNLVLREIVLNRYFRPCRLTEFRLEYDRLRSARLLALLATVPAETRPLFTTVYLGLFRLLHCLAYVSQDAQGPIPRRVRVLLALVRSEALSLVGYLKNEIAPRAGPKPLQAACLRAARDIARETERIARDILVELDRDRAAAARASYAFTQLFQAQVVALTEALSPGSASGEAPFEQLVSATESAERLRRDLWVFSQLCRTAEGHLRNDNVPSAEAVISSIVAFLGYFQDGSYQLLRYVDYEAFDRFSALLTELPWPPEGPAVRTRLIEDLRGFSQVLENTFAAVSRRAQLRGFNFDREEAERLRDRFLAEGS</sequence>
<evidence type="ECO:0000313" key="2">
    <source>
        <dbReference type="Proteomes" id="UP000217257"/>
    </source>
</evidence>
<dbReference type="Proteomes" id="UP000217257">
    <property type="component" value="Chromosome"/>
</dbReference>